<proteinExistence type="predicted"/>
<dbReference type="Proteomes" id="UP000010321">
    <property type="component" value="Unassembled WGS sequence"/>
</dbReference>
<name>A0ABP2KUF4_9BACE</name>
<evidence type="ECO:0000256" key="1">
    <source>
        <dbReference type="SAM" id="Phobius"/>
    </source>
</evidence>
<dbReference type="InterPro" id="IPR025665">
    <property type="entry name" value="Beta-barrel_OMP_2"/>
</dbReference>
<dbReference type="Gene3D" id="2.40.160.20">
    <property type="match status" value="1"/>
</dbReference>
<feature type="domain" description="Outer membrane protein beta-barrel" evidence="2">
    <location>
        <begin position="44"/>
        <end position="199"/>
    </location>
</feature>
<dbReference type="EMBL" id="AFBM01000009">
    <property type="protein sequence ID" value="EGF53255.1"/>
    <property type="molecule type" value="Genomic_DNA"/>
</dbReference>
<comment type="caution">
    <text evidence="3">The sequence shown here is derived from an EMBL/GenBank/DDBJ whole genome shotgun (WGS) entry which is preliminary data.</text>
</comment>
<keyword evidence="1" id="KW-0812">Transmembrane</keyword>
<accession>A0ABP2KUF4</accession>
<evidence type="ECO:0000259" key="2">
    <source>
        <dbReference type="Pfam" id="PF13568"/>
    </source>
</evidence>
<keyword evidence="4" id="KW-1185">Reference proteome</keyword>
<dbReference type="InterPro" id="IPR011250">
    <property type="entry name" value="OMP/PagP_B-barrel"/>
</dbReference>
<gene>
    <name evidence="3" type="ORF">HMPREF9445_01039</name>
</gene>
<evidence type="ECO:0000313" key="4">
    <source>
        <dbReference type="Proteomes" id="UP000010321"/>
    </source>
</evidence>
<feature type="transmembrane region" description="Helical" evidence="1">
    <location>
        <begin position="30"/>
        <end position="49"/>
    </location>
</feature>
<sequence length="220" mass="24005">MGRIGVLSFFIQLNTFVLSNHKIYCIMKKLFVLVLVAMVSTVTFAQISWNAKAGINMSKLTGGEGADMKVGYQLGVGMEYAFTDMWSVQPSLMIVGNGAKFDYGGGESEKFKPTYLQIPIMAAGRFPVTESINIVGKVGPYLGFGLGGKCDGEKIFKYDEDTGEGWDAKRFDFGLGFGVGAEFGKYLVGLDFLFGLTEVMDWGKDSPKNMSIALSVGYKF</sequence>
<evidence type="ECO:0000313" key="3">
    <source>
        <dbReference type="EMBL" id="EGF53255.1"/>
    </source>
</evidence>
<reference evidence="3 4" key="1">
    <citation type="submission" date="2011-02" db="EMBL/GenBank/DDBJ databases">
        <authorList>
            <person name="Weinstock G."/>
            <person name="Sodergren E."/>
            <person name="Clifton S."/>
            <person name="Fulton L."/>
            <person name="Fulton B."/>
            <person name="Courtney L."/>
            <person name="Fronick C."/>
            <person name="Harrison M."/>
            <person name="Strong C."/>
            <person name="Farmer C."/>
            <person name="Delahaunty K."/>
            <person name="Markovic C."/>
            <person name="Hall O."/>
            <person name="Minx P."/>
            <person name="Tomlinson C."/>
            <person name="Mitreva M."/>
            <person name="Hou S."/>
            <person name="Chen J."/>
            <person name="Wollam A."/>
            <person name="Pepin K.H."/>
            <person name="Johnson M."/>
            <person name="Bhonagiri V."/>
            <person name="Zhang X."/>
            <person name="Suruliraj S."/>
            <person name="Warren W."/>
            <person name="Chinwalla A."/>
            <person name="Mardis E.R."/>
            <person name="Wilson R.K."/>
        </authorList>
    </citation>
    <scope>NUCLEOTIDE SEQUENCE [LARGE SCALE GENOMIC DNA]</scope>
    <source>
        <strain evidence="3 4">YIT 12056</strain>
    </source>
</reference>
<keyword evidence="1" id="KW-1133">Transmembrane helix</keyword>
<protein>
    <recommendedName>
        <fullName evidence="2">Outer membrane protein beta-barrel domain-containing protein</fullName>
    </recommendedName>
</protein>
<dbReference type="Pfam" id="PF13568">
    <property type="entry name" value="OMP_b-brl_2"/>
    <property type="match status" value="1"/>
</dbReference>
<keyword evidence="1" id="KW-0472">Membrane</keyword>
<organism evidence="3 4">
    <name type="scientific">Bacteroides clarus YIT 12056</name>
    <dbReference type="NCBI Taxonomy" id="762984"/>
    <lineage>
        <taxon>Bacteria</taxon>
        <taxon>Pseudomonadati</taxon>
        <taxon>Bacteroidota</taxon>
        <taxon>Bacteroidia</taxon>
        <taxon>Bacteroidales</taxon>
        <taxon>Bacteroidaceae</taxon>
        <taxon>Bacteroides</taxon>
    </lineage>
</organism>
<dbReference type="SUPFAM" id="SSF56925">
    <property type="entry name" value="OMPA-like"/>
    <property type="match status" value="1"/>
</dbReference>